<gene>
    <name evidence="1" type="ORF">MPL1032_130309</name>
</gene>
<evidence type="ECO:0000313" key="2">
    <source>
        <dbReference type="Proteomes" id="UP000182888"/>
    </source>
</evidence>
<name>A0A0K2VQW8_MESPL</name>
<evidence type="ECO:0000313" key="1">
    <source>
        <dbReference type="EMBL" id="CDX51451.1"/>
    </source>
</evidence>
<dbReference type="Proteomes" id="UP000182888">
    <property type="component" value="Unassembled WGS sequence"/>
</dbReference>
<dbReference type="EMBL" id="CCND01000005">
    <property type="protein sequence ID" value="CDX51451.1"/>
    <property type="molecule type" value="Genomic_DNA"/>
</dbReference>
<organism evidence="1 2">
    <name type="scientific">Mesorhizobium plurifarium</name>
    <dbReference type="NCBI Taxonomy" id="69974"/>
    <lineage>
        <taxon>Bacteria</taxon>
        <taxon>Pseudomonadati</taxon>
        <taxon>Pseudomonadota</taxon>
        <taxon>Alphaproteobacteria</taxon>
        <taxon>Hyphomicrobiales</taxon>
        <taxon>Phyllobacteriaceae</taxon>
        <taxon>Mesorhizobium</taxon>
    </lineage>
</organism>
<protein>
    <submittedName>
        <fullName evidence="1">Uncharacterized protein</fullName>
    </submittedName>
</protein>
<reference evidence="2" key="1">
    <citation type="submission" date="2014-08" db="EMBL/GenBank/DDBJ databases">
        <authorList>
            <person name="Edwards T."/>
        </authorList>
    </citation>
    <scope>NUCLEOTIDE SEQUENCE [LARGE SCALE GENOMIC DNA]</scope>
</reference>
<sequence length="63" mass="7435">MPSKWRASWRLRRTDGADARYRVPIASRATSAGGWHIHSMYPMIMMDSKFCLPKGKIRHYRIQ</sequence>
<accession>A0A0K2VQW8</accession>
<dbReference type="AlphaFoldDB" id="A0A0K2VQW8"/>
<proteinExistence type="predicted"/>